<organism evidence="6 7">
    <name type="scientific">Trichoplax adhaerens</name>
    <name type="common">Trichoplax reptans</name>
    <dbReference type="NCBI Taxonomy" id="10228"/>
    <lineage>
        <taxon>Eukaryota</taxon>
        <taxon>Metazoa</taxon>
        <taxon>Placozoa</taxon>
        <taxon>Uniplacotomia</taxon>
        <taxon>Trichoplacea</taxon>
        <taxon>Trichoplacidae</taxon>
        <taxon>Trichoplax</taxon>
    </lineage>
</organism>
<dbReference type="PANTHER" id="PTHR23104:SF1">
    <property type="entry name" value="EF-HAND DOMAIN-CONTAINING PROTEIN"/>
    <property type="match status" value="1"/>
</dbReference>
<protein>
    <recommendedName>
        <fullName evidence="5">EF-hand domain-containing protein</fullName>
    </recommendedName>
</protein>
<dbReference type="PhylomeDB" id="B3S581"/>
<reference evidence="6 7" key="1">
    <citation type="journal article" date="2008" name="Nature">
        <title>The Trichoplax genome and the nature of placozoans.</title>
        <authorList>
            <person name="Srivastava M."/>
            <person name="Begovic E."/>
            <person name="Chapman J."/>
            <person name="Putnam N.H."/>
            <person name="Hellsten U."/>
            <person name="Kawashima T."/>
            <person name="Kuo A."/>
            <person name="Mitros T."/>
            <person name="Salamov A."/>
            <person name="Carpenter M.L."/>
            <person name="Signorovitch A.Y."/>
            <person name="Moreno M.A."/>
            <person name="Kamm K."/>
            <person name="Grimwood J."/>
            <person name="Schmutz J."/>
            <person name="Shapiro H."/>
            <person name="Grigoriev I.V."/>
            <person name="Buss L.W."/>
            <person name="Schierwater B."/>
            <person name="Dellaporta S.L."/>
            <person name="Rokhsar D.S."/>
        </authorList>
    </citation>
    <scope>NUCLEOTIDE SEQUENCE [LARGE SCALE GENOMIC DNA]</scope>
    <source>
        <strain evidence="6 7">Grell-BS-1999</strain>
    </source>
</reference>
<dbReference type="AlphaFoldDB" id="B3S581"/>
<name>B3S581_TRIAD</name>
<dbReference type="GO" id="GO:0005509">
    <property type="term" value="F:calcium ion binding"/>
    <property type="evidence" value="ECO:0007669"/>
    <property type="project" value="InterPro"/>
</dbReference>
<feature type="chain" id="PRO_5002798591" description="EF-hand domain-containing protein" evidence="4">
    <location>
        <begin position="20"/>
        <end position="134"/>
    </location>
</feature>
<gene>
    <name evidence="6" type="ORF">TRIADDRAFT_59230</name>
</gene>
<dbReference type="Pfam" id="PF13499">
    <property type="entry name" value="EF-hand_7"/>
    <property type="match status" value="1"/>
</dbReference>
<feature type="domain" description="EF-hand" evidence="5">
    <location>
        <begin position="99"/>
        <end position="134"/>
    </location>
</feature>
<dbReference type="PANTHER" id="PTHR23104">
    <property type="entry name" value="MULTIPLE COAGULATION FACTOR DEFICIENCY PROTEIN 2 NEURAL STEM CELL DERIVED NEURONAL SURVIVAL PROTEIN"/>
    <property type="match status" value="1"/>
</dbReference>
<dbReference type="InterPro" id="IPR018247">
    <property type="entry name" value="EF_Hand_1_Ca_BS"/>
</dbReference>
<sequence>MKFLLVAFTLYALTVTVDAQQNNNAFHDKANIQDRDHLEEHLRDQIDIDTNEKMDSEKMNFHFFKLHDYDDNSKLDGLEIMAALSHHNKANDKAIDDSDVVNTVDEVLKEDDLDGDGYLDYTEFLRSQGKQSSN</sequence>
<dbReference type="RefSeq" id="XP_002115246.1">
    <property type="nucleotide sequence ID" value="XM_002115210.1"/>
</dbReference>
<dbReference type="InterPro" id="IPR052110">
    <property type="entry name" value="MCFD2-like"/>
</dbReference>
<dbReference type="Proteomes" id="UP000009022">
    <property type="component" value="Unassembled WGS sequence"/>
</dbReference>
<keyword evidence="2" id="KW-0677">Repeat</keyword>
<dbReference type="InParanoid" id="B3S581"/>
<dbReference type="EMBL" id="DS985250">
    <property type="protein sequence ID" value="EDV22091.1"/>
    <property type="molecule type" value="Genomic_DNA"/>
</dbReference>
<dbReference type="InterPro" id="IPR011992">
    <property type="entry name" value="EF-hand-dom_pair"/>
</dbReference>
<feature type="signal peptide" evidence="4">
    <location>
        <begin position="1"/>
        <end position="19"/>
    </location>
</feature>
<evidence type="ECO:0000256" key="2">
    <source>
        <dbReference type="ARBA" id="ARBA00022737"/>
    </source>
</evidence>
<dbReference type="SUPFAM" id="SSF47473">
    <property type="entry name" value="EF-hand"/>
    <property type="match status" value="1"/>
</dbReference>
<evidence type="ECO:0000259" key="5">
    <source>
        <dbReference type="PROSITE" id="PS50222"/>
    </source>
</evidence>
<evidence type="ECO:0000313" key="7">
    <source>
        <dbReference type="Proteomes" id="UP000009022"/>
    </source>
</evidence>
<dbReference type="InterPro" id="IPR002048">
    <property type="entry name" value="EF_hand_dom"/>
</dbReference>
<evidence type="ECO:0000256" key="3">
    <source>
        <dbReference type="ARBA" id="ARBA00022837"/>
    </source>
</evidence>
<dbReference type="KEGG" id="tad:TRIADDRAFT_59230"/>
<evidence type="ECO:0000313" key="6">
    <source>
        <dbReference type="EMBL" id="EDV22091.1"/>
    </source>
</evidence>
<dbReference type="CTD" id="6756585"/>
<proteinExistence type="predicted"/>
<dbReference type="Gene3D" id="1.10.238.10">
    <property type="entry name" value="EF-hand"/>
    <property type="match status" value="1"/>
</dbReference>
<dbReference type="GeneID" id="6756585"/>
<dbReference type="OMA" id="GRLDKNM"/>
<dbReference type="PROSITE" id="PS50222">
    <property type="entry name" value="EF_HAND_2"/>
    <property type="match status" value="1"/>
</dbReference>
<dbReference type="OrthoDB" id="289247at2759"/>
<accession>B3S581</accession>
<keyword evidence="7" id="KW-1185">Reference proteome</keyword>
<evidence type="ECO:0000256" key="1">
    <source>
        <dbReference type="ARBA" id="ARBA00022729"/>
    </source>
</evidence>
<dbReference type="STRING" id="10228.B3S581"/>
<keyword evidence="1 4" id="KW-0732">Signal</keyword>
<dbReference type="eggNOG" id="KOG4065">
    <property type="taxonomic scope" value="Eukaryota"/>
</dbReference>
<evidence type="ECO:0000256" key="4">
    <source>
        <dbReference type="SAM" id="SignalP"/>
    </source>
</evidence>
<dbReference type="PROSITE" id="PS00018">
    <property type="entry name" value="EF_HAND_1"/>
    <property type="match status" value="1"/>
</dbReference>
<keyword evidence="3" id="KW-0106">Calcium</keyword>
<dbReference type="FunCoup" id="B3S581">
    <property type="interactions" value="434"/>
</dbReference>
<dbReference type="HOGENOM" id="CLU_100744_1_1_1"/>